<keyword evidence="2" id="KW-1185">Reference proteome</keyword>
<name>A0ABZ2PT37_9BURK</name>
<dbReference type="RefSeq" id="WP_338861349.1">
    <property type="nucleotide sequence ID" value="NZ_CP062172.1"/>
</dbReference>
<gene>
    <name evidence="1" type="ORF">IHE29_02710</name>
</gene>
<protein>
    <submittedName>
        <fullName evidence="1">Uncharacterized protein</fullName>
    </submittedName>
</protein>
<dbReference type="EMBL" id="CP062175">
    <property type="protein sequence ID" value="WXK38243.1"/>
    <property type="molecule type" value="Genomic_DNA"/>
</dbReference>
<evidence type="ECO:0000313" key="2">
    <source>
        <dbReference type="Proteomes" id="UP001493153"/>
    </source>
</evidence>
<accession>A0ABZ2PT37</accession>
<reference evidence="1 2" key="1">
    <citation type="submission" date="2020-09" db="EMBL/GenBank/DDBJ databases">
        <title>Genome sequences of Mycetohabitans spp.</title>
        <authorList>
            <person name="Carter M.E."/>
            <person name="Carpenter S.C.D."/>
            <person name="Bogdanove A.J."/>
        </authorList>
    </citation>
    <scope>NUCLEOTIDE SEQUENCE [LARGE SCALE GENOMIC DNA]</scope>
    <source>
        <strain evidence="1 2">B12</strain>
        <plasmid evidence="1 2">megaplasmid</plasmid>
    </source>
</reference>
<proteinExistence type="predicted"/>
<geneLocation type="plasmid" evidence="1 2">
    <name>megaplasmid</name>
</geneLocation>
<evidence type="ECO:0000313" key="1">
    <source>
        <dbReference type="EMBL" id="WXK38243.1"/>
    </source>
</evidence>
<sequence length="65" mass="7554">MNEIFQRINCIDMDNIIITSFSTTATFLYRWRAAQMLFYVDFGSFAKEKCLGGTRFGSTATLPRW</sequence>
<dbReference type="Proteomes" id="UP001493153">
    <property type="component" value="Plasmid megaplasmid"/>
</dbReference>
<keyword evidence="1" id="KW-0614">Plasmid</keyword>
<organism evidence="1 2">
    <name type="scientific">Mycetohabitans rhizoxinica</name>
    <dbReference type="NCBI Taxonomy" id="412963"/>
    <lineage>
        <taxon>Bacteria</taxon>
        <taxon>Pseudomonadati</taxon>
        <taxon>Pseudomonadota</taxon>
        <taxon>Betaproteobacteria</taxon>
        <taxon>Burkholderiales</taxon>
        <taxon>Burkholderiaceae</taxon>
        <taxon>Mycetohabitans</taxon>
    </lineage>
</organism>